<comment type="caution">
    <text evidence="3">The sequence shown here is derived from an EMBL/GenBank/DDBJ whole genome shotgun (WGS) entry which is preliminary data.</text>
</comment>
<dbReference type="Pfam" id="PF00248">
    <property type="entry name" value="Aldo_ket_red"/>
    <property type="match status" value="1"/>
</dbReference>
<keyword evidence="1" id="KW-0560">Oxidoreductase</keyword>
<name>A0A0W0Z2D8_9GAMM</name>
<evidence type="ECO:0000313" key="3">
    <source>
        <dbReference type="EMBL" id="KTD63276.1"/>
    </source>
</evidence>
<dbReference type="PROSITE" id="PS51257">
    <property type="entry name" value="PROKAR_LIPOPROTEIN"/>
    <property type="match status" value="1"/>
</dbReference>
<dbReference type="PATRIC" id="fig|45074.5.peg.1484"/>
<dbReference type="SUPFAM" id="SSF51430">
    <property type="entry name" value="NAD(P)-linked oxidoreductase"/>
    <property type="match status" value="1"/>
</dbReference>
<keyword evidence="4" id="KW-1185">Reference proteome</keyword>
<evidence type="ECO:0000256" key="1">
    <source>
        <dbReference type="ARBA" id="ARBA00023002"/>
    </source>
</evidence>
<evidence type="ECO:0000259" key="2">
    <source>
        <dbReference type="Pfam" id="PF00248"/>
    </source>
</evidence>
<evidence type="ECO:0000313" key="4">
    <source>
        <dbReference type="Proteomes" id="UP000054703"/>
    </source>
</evidence>
<dbReference type="Gene3D" id="3.20.20.100">
    <property type="entry name" value="NADP-dependent oxidoreductase domain"/>
    <property type="match status" value="1"/>
</dbReference>
<dbReference type="GO" id="GO:0005737">
    <property type="term" value="C:cytoplasm"/>
    <property type="evidence" value="ECO:0007669"/>
    <property type="project" value="TreeGrafter"/>
</dbReference>
<dbReference type="GO" id="GO:0016491">
    <property type="term" value="F:oxidoreductase activity"/>
    <property type="evidence" value="ECO:0007669"/>
    <property type="project" value="UniProtKB-KW"/>
</dbReference>
<sequence>MKYRHLGKDGPIVSALGFGCMGLSEFYGIPSTINAGVDIIHCAHQKYGVTLFDTADIYGKGKNEELVGKAVKPFRERIILTTKCGVIREGDNDEMSVNNSEKHIRQACDASLKRLATDYIDLYYLHRYDYFTPIEDIMGVMQDLIQQGKIRFVGLSEADTPTILAAHAVLHSKLIAVQTEYSILTRAPAHAVLDTCRGLGISFVAYCPIARGLLSGRLNDPKSFGTGPFDFRTIVPQFNPGNFEQNLSLVEAISAIGKQVGLTPAQLSLAWLLAQGEDIIPIPGTSKLDHLAENMKAVDIVLSKEQLEALENAYQLNPVAGKRLSDELMKLFHFKE</sequence>
<dbReference type="STRING" id="45074.Lsan_1394"/>
<gene>
    <name evidence="3" type="ORF">Lsan_1394</name>
</gene>
<dbReference type="Proteomes" id="UP000054703">
    <property type="component" value="Unassembled WGS sequence"/>
</dbReference>
<dbReference type="AlphaFoldDB" id="A0A0W0Z2D8"/>
<dbReference type="RefSeq" id="WP_058513793.1">
    <property type="nucleotide sequence ID" value="NZ_CAAAIH010000089.1"/>
</dbReference>
<dbReference type="PANTHER" id="PTHR43625:SF40">
    <property type="entry name" value="ALDO-KETO REDUCTASE YAKC [NADP(+)]"/>
    <property type="match status" value="1"/>
</dbReference>
<dbReference type="InterPro" id="IPR050791">
    <property type="entry name" value="Aldo-Keto_reductase"/>
</dbReference>
<dbReference type="OrthoDB" id="9772407at2"/>
<organism evidence="3 4">
    <name type="scientific">Legionella santicrucis</name>
    <dbReference type="NCBI Taxonomy" id="45074"/>
    <lineage>
        <taxon>Bacteria</taxon>
        <taxon>Pseudomonadati</taxon>
        <taxon>Pseudomonadota</taxon>
        <taxon>Gammaproteobacteria</taxon>
        <taxon>Legionellales</taxon>
        <taxon>Legionellaceae</taxon>
        <taxon>Legionella</taxon>
    </lineage>
</organism>
<protein>
    <submittedName>
        <fullName evidence="3">Aldo/keto reductase</fullName>
    </submittedName>
</protein>
<feature type="domain" description="NADP-dependent oxidoreductase" evidence="2">
    <location>
        <begin position="16"/>
        <end position="313"/>
    </location>
</feature>
<accession>A0A0W0Z2D8</accession>
<proteinExistence type="predicted"/>
<dbReference type="PANTHER" id="PTHR43625">
    <property type="entry name" value="AFLATOXIN B1 ALDEHYDE REDUCTASE"/>
    <property type="match status" value="1"/>
</dbReference>
<dbReference type="InterPro" id="IPR036812">
    <property type="entry name" value="NAD(P)_OxRdtase_dom_sf"/>
</dbReference>
<dbReference type="EMBL" id="LNYU01000029">
    <property type="protein sequence ID" value="KTD63276.1"/>
    <property type="molecule type" value="Genomic_DNA"/>
</dbReference>
<reference evidence="3 4" key="1">
    <citation type="submission" date="2015-11" db="EMBL/GenBank/DDBJ databases">
        <title>Genomic analysis of 38 Legionella species identifies large and diverse effector repertoires.</title>
        <authorList>
            <person name="Burstein D."/>
            <person name="Amaro F."/>
            <person name="Zusman T."/>
            <person name="Lifshitz Z."/>
            <person name="Cohen O."/>
            <person name="Gilbert J.A."/>
            <person name="Pupko T."/>
            <person name="Shuman H.A."/>
            <person name="Segal G."/>
        </authorList>
    </citation>
    <scope>NUCLEOTIDE SEQUENCE [LARGE SCALE GENOMIC DNA]</scope>
    <source>
        <strain evidence="3 4">SC-63-C7</strain>
    </source>
</reference>
<dbReference type="InterPro" id="IPR023210">
    <property type="entry name" value="NADP_OxRdtase_dom"/>
</dbReference>